<keyword evidence="1" id="KW-0812">Transmembrane</keyword>
<name>A0A1Q8VLK5_9ACTO</name>
<feature type="transmembrane region" description="Helical" evidence="1">
    <location>
        <begin position="87"/>
        <end position="108"/>
    </location>
</feature>
<comment type="caution">
    <text evidence="2">The sequence shown here is derived from an EMBL/GenBank/DDBJ whole genome shotgun (WGS) entry which is preliminary data.</text>
</comment>
<keyword evidence="1" id="KW-0472">Membrane</keyword>
<feature type="transmembrane region" description="Helical" evidence="1">
    <location>
        <begin position="54"/>
        <end position="80"/>
    </location>
</feature>
<protein>
    <submittedName>
        <fullName evidence="2">Uncharacterized protein</fullName>
    </submittedName>
</protein>
<feature type="transmembrane region" description="Helical" evidence="1">
    <location>
        <begin position="12"/>
        <end position="34"/>
    </location>
</feature>
<evidence type="ECO:0000313" key="2">
    <source>
        <dbReference type="EMBL" id="OLO48987.1"/>
    </source>
</evidence>
<feature type="transmembrane region" description="Helical" evidence="1">
    <location>
        <begin position="120"/>
        <end position="140"/>
    </location>
</feature>
<accession>A0A1Q8VLK5</accession>
<evidence type="ECO:0000256" key="1">
    <source>
        <dbReference type="SAM" id="Phobius"/>
    </source>
</evidence>
<dbReference type="EMBL" id="MSKL01000020">
    <property type="protein sequence ID" value="OLO48987.1"/>
    <property type="molecule type" value="Genomic_DNA"/>
</dbReference>
<organism evidence="2 3">
    <name type="scientific">Actinomyces oris</name>
    <dbReference type="NCBI Taxonomy" id="544580"/>
    <lineage>
        <taxon>Bacteria</taxon>
        <taxon>Bacillati</taxon>
        <taxon>Actinomycetota</taxon>
        <taxon>Actinomycetes</taxon>
        <taxon>Actinomycetales</taxon>
        <taxon>Actinomycetaceae</taxon>
        <taxon>Actinomyces</taxon>
    </lineage>
</organism>
<sequence length="150" mass="15569">MFSRRSRSTTVWASIPLIAWGAQVVGATMSYGFVNGSNESAQDYEHRLASSVDLGLPATMNGVILILAGIGTLTAIYLAVADRAVGAAALSMVLAGISLSVSLTYLAMTGAPGPVIWYDGLHLVNVPPAVVLLASAVALNRHMSTLEVAR</sequence>
<dbReference type="AlphaFoldDB" id="A0A1Q8VLK5"/>
<proteinExistence type="predicted"/>
<evidence type="ECO:0000313" key="3">
    <source>
        <dbReference type="Proteomes" id="UP000186394"/>
    </source>
</evidence>
<reference evidence="2 3" key="1">
    <citation type="submission" date="2016-12" db="EMBL/GenBank/DDBJ databases">
        <title>Genomic comparison of strains in the 'Actinomyces naeslundii' group.</title>
        <authorList>
            <person name="Mughal S.R."/>
            <person name="Do T."/>
            <person name="Gilbert S.C."/>
            <person name="Witherden E.A."/>
            <person name="Didelot X."/>
            <person name="Beighton D."/>
        </authorList>
    </citation>
    <scope>NUCLEOTIDE SEQUENCE [LARGE SCALE GENOMIC DNA]</scope>
    <source>
        <strain evidence="2 3">P6N</strain>
    </source>
</reference>
<dbReference type="Proteomes" id="UP000186394">
    <property type="component" value="Unassembled WGS sequence"/>
</dbReference>
<keyword evidence="1" id="KW-1133">Transmembrane helix</keyword>
<gene>
    <name evidence="2" type="ORF">BKH28_08065</name>
</gene>